<sequence length="67" mass="7246">MITVLLLGYHTRSTKAAGGQGHQQKVFLDSVHGMRSTARSMSVAVAKRLVNMLAKASLPVLSKHEQT</sequence>
<organism evidence="1 2">
    <name type="scientific">Coccomyxa subellipsoidea (strain C-169)</name>
    <name type="common">Green microalga</name>
    <dbReference type="NCBI Taxonomy" id="574566"/>
    <lineage>
        <taxon>Eukaryota</taxon>
        <taxon>Viridiplantae</taxon>
        <taxon>Chlorophyta</taxon>
        <taxon>core chlorophytes</taxon>
        <taxon>Trebouxiophyceae</taxon>
        <taxon>Trebouxiophyceae incertae sedis</taxon>
        <taxon>Coccomyxaceae</taxon>
        <taxon>Coccomyxa</taxon>
        <taxon>Coccomyxa subellipsoidea</taxon>
    </lineage>
</organism>
<dbReference type="KEGG" id="csl:COCSUDRAFT_34350"/>
<dbReference type="AlphaFoldDB" id="I0YL14"/>
<proteinExistence type="predicted"/>
<evidence type="ECO:0000313" key="1">
    <source>
        <dbReference type="EMBL" id="EIE19083.1"/>
    </source>
</evidence>
<gene>
    <name evidence="1" type="ORF">COCSUDRAFT_34350</name>
</gene>
<comment type="caution">
    <text evidence="1">The sequence shown here is derived from an EMBL/GenBank/DDBJ whole genome shotgun (WGS) entry which is preliminary data.</text>
</comment>
<dbReference type="RefSeq" id="XP_005643627.1">
    <property type="nucleotide sequence ID" value="XM_005643570.1"/>
</dbReference>
<dbReference type="EMBL" id="AGSI01000020">
    <property type="protein sequence ID" value="EIE19083.1"/>
    <property type="molecule type" value="Genomic_DNA"/>
</dbReference>
<keyword evidence="2" id="KW-1185">Reference proteome</keyword>
<evidence type="ECO:0000313" key="2">
    <source>
        <dbReference type="Proteomes" id="UP000007264"/>
    </source>
</evidence>
<dbReference type="Proteomes" id="UP000007264">
    <property type="component" value="Unassembled WGS sequence"/>
</dbReference>
<name>I0YL14_COCSC</name>
<reference evidence="1 2" key="1">
    <citation type="journal article" date="2012" name="Genome Biol.">
        <title>The genome of the polar eukaryotic microalga coccomyxa subellipsoidea reveals traits of cold adaptation.</title>
        <authorList>
            <person name="Blanc G."/>
            <person name="Agarkova I."/>
            <person name="Grimwood J."/>
            <person name="Kuo A."/>
            <person name="Brueggeman A."/>
            <person name="Dunigan D."/>
            <person name="Gurnon J."/>
            <person name="Ladunga I."/>
            <person name="Lindquist E."/>
            <person name="Lucas S."/>
            <person name="Pangilinan J."/>
            <person name="Proschold T."/>
            <person name="Salamov A."/>
            <person name="Schmutz J."/>
            <person name="Weeks D."/>
            <person name="Yamada T."/>
            <person name="Claverie J.M."/>
            <person name="Grigoriev I."/>
            <person name="Van Etten J."/>
            <person name="Lomsadze A."/>
            <person name="Borodovsky M."/>
        </authorList>
    </citation>
    <scope>NUCLEOTIDE SEQUENCE [LARGE SCALE GENOMIC DNA]</scope>
    <source>
        <strain evidence="1 2">C-169</strain>
    </source>
</reference>
<protein>
    <submittedName>
        <fullName evidence="1">Uncharacterized protein</fullName>
    </submittedName>
</protein>
<accession>I0YL14</accession>
<dbReference type="GeneID" id="17037013"/>